<accession>A0A3S3N286</accession>
<name>A0A3S3N286_9MAGN</name>
<dbReference type="Proteomes" id="UP000283530">
    <property type="component" value="Unassembled WGS sequence"/>
</dbReference>
<comment type="caution">
    <text evidence="1">The sequence shown here is derived from an EMBL/GenBank/DDBJ whole genome shotgun (WGS) entry which is preliminary data.</text>
</comment>
<gene>
    <name evidence="1" type="ORF">CKAN_00800900</name>
</gene>
<dbReference type="AlphaFoldDB" id="A0A3S3N286"/>
<evidence type="ECO:0000313" key="2">
    <source>
        <dbReference type="Proteomes" id="UP000283530"/>
    </source>
</evidence>
<organism evidence="1 2">
    <name type="scientific">Cinnamomum micranthum f. kanehirae</name>
    <dbReference type="NCBI Taxonomy" id="337451"/>
    <lineage>
        <taxon>Eukaryota</taxon>
        <taxon>Viridiplantae</taxon>
        <taxon>Streptophyta</taxon>
        <taxon>Embryophyta</taxon>
        <taxon>Tracheophyta</taxon>
        <taxon>Spermatophyta</taxon>
        <taxon>Magnoliopsida</taxon>
        <taxon>Magnoliidae</taxon>
        <taxon>Laurales</taxon>
        <taxon>Lauraceae</taxon>
        <taxon>Cinnamomum</taxon>
    </lineage>
</organism>
<proteinExistence type="predicted"/>
<dbReference type="OrthoDB" id="10465517at2759"/>
<dbReference type="EMBL" id="QPKB01000003">
    <property type="protein sequence ID" value="RWR79437.1"/>
    <property type="molecule type" value="Genomic_DNA"/>
</dbReference>
<protein>
    <submittedName>
        <fullName evidence="1">Uncharacterized protein</fullName>
    </submittedName>
</protein>
<keyword evidence="2" id="KW-1185">Reference proteome</keyword>
<evidence type="ECO:0000313" key="1">
    <source>
        <dbReference type="EMBL" id="RWR79437.1"/>
    </source>
</evidence>
<reference evidence="1 2" key="1">
    <citation type="journal article" date="2019" name="Nat. Plants">
        <title>Stout camphor tree genome fills gaps in understanding of flowering plant genome evolution.</title>
        <authorList>
            <person name="Chaw S.M."/>
            <person name="Liu Y.C."/>
            <person name="Wu Y.W."/>
            <person name="Wang H.Y."/>
            <person name="Lin C.I."/>
            <person name="Wu C.S."/>
            <person name="Ke H.M."/>
            <person name="Chang L.Y."/>
            <person name="Hsu C.Y."/>
            <person name="Yang H.T."/>
            <person name="Sudianto E."/>
            <person name="Hsu M.H."/>
            <person name="Wu K.P."/>
            <person name="Wang L.N."/>
            <person name="Leebens-Mack J.H."/>
            <person name="Tsai I.J."/>
        </authorList>
    </citation>
    <scope>NUCLEOTIDE SEQUENCE [LARGE SCALE GENOMIC DNA]</scope>
    <source>
        <strain evidence="2">cv. Chaw 1501</strain>
        <tissue evidence="1">Young leaves</tissue>
    </source>
</reference>
<sequence>MPTRSAPCLKGRKFRPVFLFRPQPDSPFLACVFFDGARSYLSRFSSDVYEYDDLSPSGALIWIHMLKELFGA</sequence>